<reference evidence="1 3" key="1">
    <citation type="journal article" date="2014" name="BMC Genomics">
        <title>Genome sequence of Anopheles sinensis provides insight into genetics basis of mosquito competence for malaria parasites.</title>
        <authorList>
            <person name="Zhou D."/>
            <person name="Zhang D."/>
            <person name="Ding G."/>
            <person name="Shi L."/>
            <person name="Hou Q."/>
            <person name="Ye Y."/>
            <person name="Xu Y."/>
            <person name="Zhou H."/>
            <person name="Xiong C."/>
            <person name="Li S."/>
            <person name="Yu J."/>
            <person name="Hong S."/>
            <person name="Yu X."/>
            <person name="Zou P."/>
            <person name="Chen C."/>
            <person name="Chang X."/>
            <person name="Wang W."/>
            <person name="Lv Y."/>
            <person name="Sun Y."/>
            <person name="Ma L."/>
            <person name="Shen B."/>
            <person name="Zhu C."/>
        </authorList>
    </citation>
    <scope>NUCLEOTIDE SEQUENCE [LARGE SCALE GENOMIC DNA]</scope>
</reference>
<dbReference type="EnsemblMetazoa" id="ASIC016294-RA">
    <property type="protein sequence ID" value="ASIC016294-PA"/>
    <property type="gene ID" value="ASIC016294"/>
</dbReference>
<dbReference type="AlphaFoldDB" id="A0A084WDL9"/>
<evidence type="ECO:0000313" key="2">
    <source>
        <dbReference type="EnsemblMetazoa" id="ASIC016294-PA"/>
    </source>
</evidence>
<dbReference type="VEuPathDB" id="VectorBase:ASIC016294"/>
<organism evidence="1">
    <name type="scientific">Anopheles sinensis</name>
    <name type="common">Mosquito</name>
    <dbReference type="NCBI Taxonomy" id="74873"/>
    <lineage>
        <taxon>Eukaryota</taxon>
        <taxon>Metazoa</taxon>
        <taxon>Ecdysozoa</taxon>
        <taxon>Arthropoda</taxon>
        <taxon>Hexapoda</taxon>
        <taxon>Insecta</taxon>
        <taxon>Pterygota</taxon>
        <taxon>Neoptera</taxon>
        <taxon>Endopterygota</taxon>
        <taxon>Diptera</taxon>
        <taxon>Nematocera</taxon>
        <taxon>Culicoidea</taxon>
        <taxon>Culicidae</taxon>
        <taxon>Anophelinae</taxon>
        <taxon>Anopheles</taxon>
    </lineage>
</organism>
<keyword evidence="3" id="KW-1185">Reference proteome</keyword>
<protein>
    <submittedName>
        <fullName evidence="1 2">YNL305C-like protein</fullName>
    </submittedName>
</protein>
<sequence>MSDMQTRRQQQGEKVVKTRIISPKHPVVGGHNNMVAMTHFQRGWKPVYRLDQKPTMLSMMTISKPYLLMYDHDLDGLISIIIIIIDVDDRRPSQRTEVKGNGCSCIECSFAPDAGEKGGREG</sequence>
<gene>
    <name evidence="1" type="ORF">ZHAS_00016294</name>
</gene>
<dbReference type="Proteomes" id="UP000030765">
    <property type="component" value="Unassembled WGS sequence"/>
</dbReference>
<dbReference type="EMBL" id="KE525339">
    <property type="protein sequence ID" value="KFB48313.1"/>
    <property type="molecule type" value="Genomic_DNA"/>
</dbReference>
<dbReference type="EMBL" id="ATLV01023045">
    <property type="status" value="NOT_ANNOTATED_CDS"/>
    <property type="molecule type" value="Genomic_DNA"/>
</dbReference>
<proteinExistence type="predicted"/>
<evidence type="ECO:0000313" key="1">
    <source>
        <dbReference type="EMBL" id="KFB48313.1"/>
    </source>
</evidence>
<evidence type="ECO:0000313" key="3">
    <source>
        <dbReference type="Proteomes" id="UP000030765"/>
    </source>
</evidence>
<name>A0A084WDL9_ANOSI</name>
<accession>A0A084WDL9</accession>
<reference evidence="2" key="2">
    <citation type="submission" date="2020-05" db="UniProtKB">
        <authorList>
            <consortium name="EnsemblMetazoa"/>
        </authorList>
    </citation>
    <scope>IDENTIFICATION</scope>
</reference>